<reference evidence="3 4" key="1">
    <citation type="submission" date="2015-07" db="EMBL/GenBank/DDBJ databases">
        <title>The genome of Eufriesea mexicana.</title>
        <authorList>
            <person name="Pan H."/>
            <person name="Kapheim K."/>
        </authorList>
    </citation>
    <scope>NUCLEOTIDE SEQUENCE [LARGE SCALE GENOMIC DNA]</scope>
    <source>
        <strain evidence="3">0111107269</strain>
        <tissue evidence="3">Whole body</tissue>
    </source>
</reference>
<dbReference type="InterPro" id="IPR002130">
    <property type="entry name" value="Cyclophilin-type_PPIase_dom"/>
</dbReference>
<dbReference type="SUPFAM" id="SSF50891">
    <property type="entry name" value="Cyclophilin-like"/>
    <property type="match status" value="1"/>
</dbReference>
<dbReference type="InterPro" id="IPR029000">
    <property type="entry name" value="Cyclophilin-like_dom_sf"/>
</dbReference>
<organism evidence="3 4">
    <name type="scientific">Eufriesea mexicana</name>
    <dbReference type="NCBI Taxonomy" id="516756"/>
    <lineage>
        <taxon>Eukaryota</taxon>
        <taxon>Metazoa</taxon>
        <taxon>Ecdysozoa</taxon>
        <taxon>Arthropoda</taxon>
        <taxon>Hexapoda</taxon>
        <taxon>Insecta</taxon>
        <taxon>Pterygota</taxon>
        <taxon>Neoptera</taxon>
        <taxon>Endopterygota</taxon>
        <taxon>Hymenoptera</taxon>
        <taxon>Apocrita</taxon>
        <taxon>Aculeata</taxon>
        <taxon>Apoidea</taxon>
        <taxon>Anthophila</taxon>
        <taxon>Apidae</taxon>
        <taxon>Eufriesea</taxon>
    </lineage>
</organism>
<dbReference type="AlphaFoldDB" id="A0A310SAE8"/>
<evidence type="ECO:0000259" key="2">
    <source>
        <dbReference type="Pfam" id="PF00160"/>
    </source>
</evidence>
<keyword evidence="4" id="KW-1185">Reference proteome</keyword>
<feature type="compositionally biased region" description="Basic and acidic residues" evidence="1">
    <location>
        <begin position="275"/>
        <end position="285"/>
    </location>
</feature>
<dbReference type="Proteomes" id="UP000250275">
    <property type="component" value="Unassembled WGS sequence"/>
</dbReference>
<dbReference type="Gene3D" id="2.40.100.10">
    <property type="entry name" value="Cyclophilin-like"/>
    <property type="match status" value="1"/>
</dbReference>
<feature type="domain" description="PPIase cyclophilin-type" evidence="2">
    <location>
        <begin position="155"/>
        <end position="216"/>
    </location>
</feature>
<dbReference type="GO" id="GO:0003755">
    <property type="term" value="F:peptidyl-prolyl cis-trans isomerase activity"/>
    <property type="evidence" value="ECO:0007669"/>
    <property type="project" value="InterPro"/>
</dbReference>
<name>A0A310SAE8_9HYME</name>
<dbReference type="Pfam" id="PF00160">
    <property type="entry name" value="Pro_isomerase"/>
    <property type="match status" value="1"/>
</dbReference>
<dbReference type="EMBL" id="KQ762334">
    <property type="protein sequence ID" value="OAD55944.1"/>
    <property type="molecule type" value="Genomic_DNA"/>
</dbReference>
<gene>
    <name evidence="3" type="ORF">WN48_04112</name>
</gene>
<accession>A0A310SAE8</accession>
<evidence type="ECO:0000256" key="1">
    <source>
        <dbReference type="SAM" id="MobiDB-lite"/>
    </source>
</evidence>
<evidence type="ECO:0000313" key="3">
    <source>
        <dbReference type="EMBL" id="OAD55944.1"/>
    </source>
</evidence>
<protein>
    <submittedName>
        <fullName evidence="3">Peptidyl-prolyl cis-trans isomerase CWC27 like protein</fullName>
    </submittedName>
</protein>
<sequence length="361" mass="41894">MVIRRFDSSRLSFVNGTDVLGNLCDAQACKRSRRIRRERKENVKRLKKKKSIDEKSGTIKCDFHMLDNHLVEHGEKNGEAEVYKEYKEIRMKAVRRGTTNYVESRNRKEAAYVSTEKELWHRHANMRIIEEMENEHLIIARKGRLSYMITFLSTRFNSCGRDNNASQFLFTLGSTSELQSKHTIFGKVTGEPIYNMLKLVEALVDEQSEEVKNNSKTKTATVKLISYMFAEFCCDSTILYNEKLCYRNFNPLSFGELAKEDEEESVILNKKFSGKKNEADDHLTDPKLSSQPAVEPPGLANKKRKEDHSSDWESDDEVETQEVSNEGKDKKYTRDTKKEPKKVQNYKIDDVEDDKGIKENE</sequence>
<feature type="region of interest" description="Disordered" evidence="1">
    <location>
        <begin position="275"/>
        <end position="361"/>
    </location>
</feature>
<proteinExistence type="predicted"/>
<feature type="compositionally biased region" description="Basic and acidic residues" evidence="1">
    <location>
        <begin position="325"/>
        <end position="342"/>
    </location>
</feature>
<keyword evidence="3" id="KW-0413">Isomerase</keyword>
<evidence type="ECO:0000313" key="4">
    <source>
        <dbReference type="Proteomes" id="UP000250275"/>
    </source>
</evidence>